<accession>A0A3M8R721</accession>
<evidence type="ECO:0000313" key="1">
    <source>
        <dbReference type="EMBL" id="RNF64388.1"/>
    </source>
</evidence>
<dbReference type="AlphaFoldDB" id="A0A3M8R721"/>
<proteinExistence type="predicted"/>
<organism evidence="1">
    <name type="scientific">Acidithiobacillus sulfuriphilus</name>
    <dbReference type="NCBI Taxonomy" id="1867749"/>
    <lineage>
        <taxon>Bacteria</taxon>
        <taxon>Pseudomonadati</taxon>
        <taxon>Pseudomonadota</taxon>
        <taxon>Acidithiobacillia</taxon>
        <taxon>Acidithiobacillales</taxon>
        <taxon>Acidithiobacillaceae</taxon>
        <taxon>Acidithiobacillus</taxon>
    </lineage>
</organism>
<protein>
    <submittedName>
        <fullName evidence="1">Uncharacterized protein</fullName>
    </submittedName>
</protein>
<dbReference type="EMBL" id="RIZI01000149">
    <property type="protein sequence ID" value="RNF64388.1"/>
    <property type="molecule type" value="Genomic_DNA"/>
</dbReference>
<sequence length="130" mass="14179">MADLTPYLQDLKNAAIAVGWYEIKGGTLVKQQAADRLARMEALLREKGAREEQLAPVRENGLLLGRYRREAALELADAVACLMTEPSPHAQRRVKLAELHAQQAGLSQKQIAAAKQEGIAMLAAADYQDG</sequence>
<name>A0A3M8R721_9PROT</name>
<reference evidence="1" key="1">
    <citation type="submission" date="2018-10" db="EMBL/GenBank/DDBJ databases">
        <title>Acidithiobacillus sulfuriphilus sp. nov.: an extremely acidophilic sulfur-oxidizing chemolithotroph isolated from a neutral pH environment.</title>
        <authorList>
            <person name="Falagan C."/>
            <person name="Moya-Beltran A."/>
            <person name="Quatrini R."/>
            <person name="Johnson D.B."/>
        </authorList>
    </citation>
    <scope>NUCLEOTIDE SEQUENCE [LARGE SCALE GENOMIC DNA]</scope>
    <source>
        <strain evidence="1">CJ-2</strain>
    </source>
</reference>
<comment type="caution">
    <text evidence="1">The sequence shown here is derived from an EMBL/GenBank/DDBJ whole genome shotgun (WGS) entry which is preliminary data.</text>
</comment>
<gene>
    <name evidence="1" type="ORF">EC580_05630</name>
</gene>
<dbReference type="RefSeq" id="WP_123103022.1">
    <property type="nucleotide sequence ID" value="NZ_CP127527.1"/>
</dbReference>